<dbReference type="Pfam" id="PF07009">
    <property type="entry name" value="NusG_II"/>
    <property type="match status" value="1"/>
</dbReference>
<name>A0A4R2TJ11_9FIRM</name>
<dbReference type="Gene3D" id="2.60.320.10">
    <property type="entry name" value="N-utilization substance G protein NusG, insert domain"/>
    <property type="match status" value="1"/>
</dbReference>
<dbReference type="OrthoDB" id="47603at2"/>
<comment type="caution">
    <text evidence="1">The sequence shown here is derived from an EMBL/GenBank/DDBJ whole genome shotgun (WGS) entry which is preliminary data.</text>
</comment>
<keyword evidence="2" id="KW-1185">Reference proteome</keyword>
<dbReference type="Proteomes" id="UP000295504">
    <property type="component" value="Unassembled WGS sequence"/>
</dbReference>
<organism evidence="1 2">
    <name type="scientific">Serpentinicella alkaliphila</name>
    <dbReference type="NCBI Taxonomy" id="1734049"/>
    <lineage>
        <taxon>Bacteria</taxon>
        <taxon>Bacillati</taxon>
        <taxon>Bacillota</taxon>
        <taxon>Clostridia</taxon>
        <taxon>Peptostreptococcales</taxon>
        <taxon>Natronincolaceae</taxon>
        <taxon>Serpentinicella</taxon>
    </lineage>
</organism>
<dbReference type="RefSeq" id="WP_132848289.1">
    <property type="nucleotide sequence ID" value="NZ_CP058648.1"/>
</dbReference>
<proteinExistence type="predicted"/>
<dbReference type="InterPro" id="IPR038690">
    <property type="entry name" value="NusG_2_sf"/>
</dbReference>
<evidence type="ECO:0000313" key="1">
    <source>
        <dbReference type="EMBL" id="TCQ02756.1"/>
    </source>
</evidence>
<evidence type="ECO:0000313" key="2">
    <source>
        <dbReference type="Proteomes" id="UP000295504"/>
    </source>
</evidence>
<dbReference type="EMBL" id="SLYC01000013">
    <property type="protein sequence ID" value="TCQ02756.1"/>
    <property type="molecule type" value="Genomic_DNA"/>
</dbReference>
<gene>
    <name evidence="1" type="ORF">EDD79_101337</name>
</gene>
<accession>A0A4R2TJ11</accession>
<sequence>MKVFTKADIALIAVIIILSTTSIFAIPRLLTSGAEIKEIVINIDGAEIHRFPLEYTEESKFIDFPFIINGEEYTGRLELLEGSVRLHRLSKNISPLSIHADMGWISESYQMIVSLPIKLYISIEESTEVQHDFDIIAY</sequence>
<protein>
    <submittedName>
        <fullName evidence="1">Uncharacterized protein</fullName>
    </submittedName>
</protein>
<dbReference type="CDD" id="cd09846">
    <property type="entry name" value="DUF1312"/>
    <property type="match status" value="1"/>
</dbReference>
<reference evidence="1 2" key="1">
    <citation type="submission" date="2019-03" db="EMBL/GenBank/DDBJ databases">
        <title>Genomic Encyclopedia of Type Strains, Phase IV (KMG-IV): sequencing the most valuable type-strain genomes for metagenomic binning, comparative biology and taxonomic classification.</title>
        <authorList>
            <person name="Goeker M."/>
        </authorList>
    </citation>
    <scope>NUCLEOTIDE SEQUENCE [LARGE SCALE GENOMIC DNA]</scope>
    <source>
        <strain evidence="1 2">DSM 100013</strain>
    </source>
</reference>
<dbReference type="AlphaFoldDB" id="A0A4R2TJ11"/>